<feature type="compositionally biased region" description="Polar residues" evidence="1">
    <location>
        <begin position="470"/>
        <end position="490"/>
    </location>
</feature>
<feature type="compositionally biased region" description="Polar residues" evidence="1">
    <location>
        <begin position="264"/>
        <end position="277"/>
    </location>
</feature>
<protein>
    <submittedName>
        <fullName evidence="2">Uncharacterized protein</fullName>
    </submittedName>
</protein>
<evidence type="ECO:0000313" key="2">
    <source>
        <dbReference type="EMBL" id="KAL1129681.1"/>
    </source>
</evidence>
<feature type="compositionally biased region" description="Polar residues" evidence="1">
    <location>
        <begin position="445"/>
        <end position="454"/>
    </location>
</feature>
<feature type="compositionally biased region" description="Basic and acidic residues" evidence="1">
    <location>
        <begin position="398"/>
        <end position="440"/>
    </location>
</feature>
<gene>
    <name evidence="2" type="ORF">AAG570_012626</name>
</gene>
<proteinExistence type="predicted"/>
<feature type="compositionally biased region" description="Basic and acidic residues" evidence="1">
    <location>
        <begin position="279"/>
        <end position="290"/>
    </location>
</feature>
<accession>A0ABD0YEP6</accession>
<feature type="compositionally biased region" description="Polar residues" evidence="1">
    <location>
        <begin position="147"/>
        <end position="159"/>
    </location>
</feature>
<dbReference type="AlphaFoldDB" id="A0ABD0YEP6"/>
<sequence length="526" mass="55104">MRIAIPPRAVRMVYNIRKTAVWDGDHTTATMMPAASLFTWLLCSPLRLTVNIKPDHGGVTSPIAFLVNNDPFLESAATKFGYVGGPWTPKSDENKPLQVPDYACHVRYCAQRPSSNAEVAETSLKDTDNKTEKDFAEMSGTGDRTAAVSTAFGSGASTKEQSEAATEKTKGSGASDEIDEDTQVGVKPETLAKLGSASAVGSKYTAGGFGKADEVSDIGEIKKAANDSGQEEQAATEGAKVLAEGPKVAAEGSKAVSEGPNAVAQGSKSPTEDSNAPTEDPKAPTEDSKVPTEGPKAPTEGQKAPTEGQKAPTEGQKAPTEGQKAPTEGQKAPTEGQKAPTEGQKAPTEGQKAPTEGQKAPTEGQKAPTEGQKAPTEGQKAPTEEKKAPKEGPMAPEEGPKTPKEGPKAFKDTADDQWEFKFGRTGNEKVTNRGREEGKSGRGNGSNRVESTTVQEDDQSVTASEVGPITGQSESDTDTSNAPPHQTPNSLPIPAQLTGSDPNAILQFCKENLAFLRELCCNVIKA</sequence>
<reference evidence="2 3" key="1">
    <citation type="submission" date="2024-07" db="EMBL/GenBank/DDBJ databases">
        <title>Chromosome-level genome assembly of the water stick insect Ranatra chinensis (Heteroptera: Nepidae).</title>
        <authorList>
            <person name="Liu X."/>
        </authorList>
    </citation>
    <scope>NUCLEOTIDE SEQUENCE [LARGE SCALE GENOMIC DNA]</scope>
    <source>
        <strain evidence="2">Cailab_2021Rc</strain>
        <tissue evidence="2">Muscle</tissue>
    </source>
</reference>
<dbReference type="Proteomes" id="UP001558652">
    <property type="component" value="Unassembled WGS sequence"/>
</dbReference>
<feature type="compositionally biased region" description="Basic and acidic residues" evidence="1">
    <location>
        <begin position="160"/>
        <end position="170"/>
    </location>
</feature>
<feature type="region of interest" description="Disordered" evidence="1">
    <location>
        <begin position="196"/>
        <end position="215"/>
    </location>
</feature>
<keyword evidence="3" id="KW-1185">Reference proteome</keyword>
<organism evidence="2 3">
    <name type="scientific">Ranatra chinensis</name>
    <dbReference type="NCBI Taxonomy" id="642074"/>
    <lineage>
        <taxon>Eukaryota</taxon>
        <taxon>Metazoa</taxon>
        <taxon>Ecdysozoa</taxon>
        <taxon>Arthropoda</taxon>
        <taxon>Hexapoda</taxon>
        <taxon>Insecta</taxon>
        <taxon>Pterygota</taxon>
        <taxon>Neoptera</taxon>
        <taxon>Paraneoptera</taxon>
        <taxon>Hemiptera</taxon>
        <taxon>Heteroptera</taxon>
        <taxon>Panheteroptera</taxon>
        <taxon>Nepomorpha</taxon>
        <taxon>Nepidae</taxon>
        <taxon>Ranatrinae</taxon>
        <taxon>Ranatra</taxon>
    </lineage>
</organism>
<name>A0ABD0YEP6_9HEMI</name>
<feature type="region of interest" description="Disordered" evidence="1">
    <location>
        <begin position="222"/>
        <end position="500"/>
    </location>
</feature>
<comment type="caution">
    <text evidence="2">The sequence shown here is derived from an EMBL/GenBank/DDBJ whole genome shotgun (WGS) entry which is preliminary data.</text>
</comment>
<evidence type="ECO:0000256" key="1">
    <source>
        <dbReference type="SAM" id="MobiDB-lite"/>
    </source>
</evidence>
<feature type="compositionally biased region" description="Basic and acidic residues" evidence="1">
    <location>
        <begin position="123"/>
        <end position="136"/>
    </location>
</feature>
<dbReference type="EMBL" id="JBFDAA010000008">
    <property type="protein sequence ID" value="KAL1129681.1"/>
    <property type="molecule type" value="Genomic_DNA"/>
</dbReference>
<evidence type="ECO:0000313" key="3">
    <source>
        <dbReference type="Proteomes" id="UP001558652"/>
    </source>
</evidence>
<feature type="region of interest" description="Disordered" evidence="1">
    <location>
        <begin position="115"/>
        <end position="185"/>
    </location>
</feature>